<evidence type="ECO:0000256" key="1">
    <source>
        <dbReference type="SAM" id="SignalP"/>
    </source>
</evidence>
<name>A0ABP9VIW2_9BACT</name>
<proteinExistence type="predicted"/>
<protein>
    <submittedName>
        <fullName evidence="2">Uncharacterized protein</fullName>
    </submittedName>
</protein>
<feature type="signal peptide" evidence="1">
    <location>
        <begin position="1"/>
        <end position="30"/>
    </location>
</feature>
<keyword evidence="3" id="KW-1185">Reference proteome</keyword>
<dbReference type="Proteomes" id="UP001416858">
    <property type="component" value="Unassembled WGS sequence"/>
</dbReference>
<organism evidence="2 3">
    <name type="scientific">Novipirellula caenicola</name>
    <dbReference type="NCBI Taxonomy" id="1536901"/>
    <lineage>
        <taxon>Bacteria</taxon>
        <taxon>Pseudomonadati</taxon>
        <taxon>Planctomycetota</taxon>
        <taxon>Planctomycetia</taxon>
        <taxon>Pirellulales</taxon>
        <taxon>Pirellulaceae</taxon>
        <taxon>Novipirellula</taxon>
    </lineage>
</organism>
<reference evidence="2 3" key="1">
    <citation type="submission" date="2024-02" db="EMBL/GenBank/DDBJ databases">
        <title>Rhodopirellula caenicola NBRC 110016.</title>
        <authorList>
            <person name="Ichikawa N."/>
            <person name="Katano-Makiyama Y."/>
            <person name="Hidaka K."/>
        </authorList>
    </citation>
    <scope>NUCLEOTIDE SEQUENCE [LARGE SCALE GENOMIC DNA]</scope>
    <source>
        <strain evidence="2 3">NBRC 110016</strain>
    </source>
</reference>
<sequence length="161" mass="17778">MSVQVKTVVSRAVIPLAMMAAACWTGDVQAQCSGGRGGGPTGGGIATVSPRGGVPLDAVAAIQTVAAQRQLYEMQLAQLQQKQMLAMQQRTYEQDAYRERQHSQIEWEQSLLAQRQERAERLRQKRADRLAARIAERRSVMLTAKVEEAESDDDNPFASTY</sequence>
<evidence type="ECO:0000313" key="2">
    <source>
        <dbReference type="EMBL" id="GAA5504716.1"/>
    </source>
</evidence>
<dbReference type="EMBL" id="BAABRO010000001">
    <property type="protein sequence ID" value="GAA5504716.1"/>
    <property type="molecule type" value="Genomic_DNA"/>
</dbReference>
<accession>A0ABP9VIW2</accession>
<gene>
    <name evidence="2" type="ORF">Rcae01_00155</name>
</gene>
<dbReference type="PROSITE" id="PS51257">
    <property type="entry name" value="PROKAR_LIPOPROTEIN"/>
    <property type="match status" value="1"/>
</dbReference>
<feature type="chain" id="PRO_5047202508" evidence="1">
    <location>
        <begin position="31"/>
        <end position="161"/>
    </location>
</feature>
<evidence type="ECO:0000313" key="3">
    <source>
        <dbReference type="Proteomes" id="UP001416858"/>
    </source>
</evidence>
<comment type="caution">
    <text evidence="2">The sequence shown here is derived from an EMBL/GenBank/DDBJ whole genome shotgun (WGS) entry which is preliminary data.</text>
</comment>
<keyword evidence="1" id="KW-0732">Signal</keyword>